<dbReference type="GO" id="GO:0012505">
    <property type="term" value="C:endomembrane system"/>
    <property type="evidence" value="ECO:0007669"/>
    <property type="project" value="UniProtKB-SubCell"/>
</dbReference>
<evidence type="ECO:0000313" key="19">
    <source>
        <dbReference type="EMBL" id="MBC1486079.1"/>
    </source>
</evidence>
<dbReference type="SUPFAM" id="SSF52047">
    <property type="entry name" value="RNI-like"/>
    <property type="match status" value="1"/>
</dbReference>
<comment type="caution">
    <text evidence="19">The sequence shown here is derived from an EMBL/GenBank/DDBJ whole genome shotgun (WGS) entry which is preliminary data.</text>
</comment>
<evidence type="ECO:0000256" key="2">
    <source>
        <dbReference type="ARBA" id="ARBA00004236"/>
    </source>
</evidence>
<evidence type="ECO:0000256" key="3">
    <source>
        <dbReference type="ARBA" id="ARBA00022475"/>
    </source>
</evidence>
<evidence type="ECO:0000256" key="6">
    <source>
        <dbReference type="ARBA" id="ARBA00022614"/>
    </source>
</evidence>
<keyword evidence="14" id="KW-0325">Glycoprotein</keyword>
<dbReference type="Pfam" id="PF23598">
    <property type="entry name" value="LRR_14"/>
    <property type="match status" value="1"/>
</dbReference>
<evidence type="ECO:0000256" key="7">
    <source>
        <dbReference type="ARBA" id="ARBA00022692"/>
    </source>
</evidence>
<evidence type="ECO:0000256" key="14">
    <source>
        <dbReference type="ARBA" id="ARBA00023180"/>
    </source>
</evidence>
<keyword evidence="6" id="KW-0433">Leucine-rich repeat</keyword>
<evidence type="ECO:0000256" key="10">
    <source>
        <dbReference type="ARBA" id="ARBA00022989"/>
    </source>
</evidence>
<feature type="chain" id="PRO_5031205825" evidence="17">
    <location>
        <begin position="28"/>
        <end position="713"/>
    </location>
</feature>
<evidence type="ECO:0000256" key="11">
    <source>
        <dbReference type="ARBA" id="ARBA00023088"/>
    </source>
</evidence>
<keyword evidence="7" id="KW-0812">Transmembrane</keyword>
<dbReference type="GO" id="GO:0005886">
    <property type="term" value="C:plasma membrane"/>
    <property type="evidence" value="ECO:0007669"/>
    <property type="project" value="UniProtKB-SubCell"/>
</dbReference>
<reference evidence="19 20" key="1">
    <citation type="submission" date="2020-03" db="EMBL/GenBank/DDBJ databases">
        <title>Soil Listeria distribution.</title>
        <authorList>
            <person name="Liao J."/>
            <person name="Wiedmann M."/>
        </authorList>
    </citation>
    <scope>NUCLEOTIDE SEQUENCE [LARGE SCALE GENOMIC DNA]</scope>
    <source>
        <strain evidence="19 20">FSL L7-1560</strain>
    </source>
</reference>
<sequence>MFLKKKKIISASLVVVLMTTFTIPTFAEETDVIPESETTTAETTSEEKTATPNSNETTAETNPTIPEIPEAAVAPELETKSIKSTETAPEEKAATPNSKNVTTEPTDIVDVSLFENQQWLIKFTEKATGKTIANTTYEDIAAIKSMQINDISSLSAFIPKAIGLYTGLESLEICYKRNLSGTIPDEIGNLTNLTYLRLMGNSLNGTIPDSIGNLTKLQTLDLAGNAMNSTYNGYRAEGLGGAVPESVGNLTELKELKLGSYSNFTSLPSSIGNLKKLETLEMSQSKLTSVPIEVKDLTSLKSMNFSYNQINQEIPEEWGQLTNLTNFNVECNAFYGEIPEWTYSVPTIRLSKNHLFDVPAGRGMGTTPTFNYLNVDKIEDPTVKANQYDVTAIADELTLPNGTTTFDVRDNLLSVYQTTKAIYFPKATLNTESTLVSGDASGISFDGNNVTILKSGTYEINVELKGLQDKTNMNAQATFKVTADLPNQAPVITLSEDHITINQGSSFDYRDYVSVTDDSDTNINEALTVTGTVDVNTPGDYVLTMDATDSEGLAATSKTLYVHVNGIPVITAEDQVITKGDGFDPMADIIVTDEDADIESKVIASGEKMTDSLYYVTYEVTDSNGAKATKTIQVTVLTPANVEPDKIDPSLPVPKNIDPPTNDPKTKIVAKTTPTATKKSNKLPKTGDSTSNHIPLIVGLMALSSAALLLRRK</sequence>
<keyword evidence="3" id="KW-1003">Cell membrane</keyword>
<evidence type="ECO:0000256" key="13">
    <source>
        <dbReference type="ARBA" id="ARBA00023170"/>
    </source>
</evidence>
<evidence type="ECO:0000313" key="20">
    <source>
        <dbReference type="Proteomes" id="UP000523362"/>
    </source>
</evidence>
<accession>A0A7X1C6D5</accession>
<evidence type="ECO:0000256" key="17">
    <source>
        <dbReference type="SAM" id="SignalP"/>
    </source>
</evidence>
<evidence type="ECO:0000256" key="4">
    <source>
        <dbReference type="ARBA" id="ARBA00022512"/>
    </source>
</evidence>
<dbReference type="InterPro" id="IPR032179">
    <property type="entry name" value="Cry22Aa_Ig-like"/>
</dbReference>
<feature type="signal peptide" evidence="17">
    <location>
        <begin position="1"/>
        <end position="27"/>
    </location>
</feature>
<evidence type="ECO:0000256" key="15">
    <source>
        <dbReference type="ARBA" id="ARBA00037847"/>
    </source>
</evidence>
<proteinExistence type="predicted"/>
<dbReference type="InterPro" id="IPR055414">
    <property type="entry name" value="LRR_R13L4/SHOC2-like"/>
</dbReference>
<feature type="compositionally biased region" description="Basic and acidic residues" evidence="16">
    <location>
        <begin position="77"/>
        <end position="93"/>
    </location>
</feature>
<dbReference type="InterPro" id="IPR001611">
    <property type="entry name" value="Leu-rich_rpt"/>
</dbReference>
<dbReference type="InterPro" id="IPR019931">
    <property type="entry name" value="LPXTG_anchor"/>
</dbReference>
<dbReference type="Proteomes" id="UP000523362">
    <property type="component" value="Unassembled WGS sequence"/>
</dbReference>
<evidence type="ECO:0000256" key="12">
    <source>
        <dbReference type="ARBA" id="ARBA00023136"/>
    </source>
</evidence>
<gene>
    <name evidence="19" type="ORF">HB897_07555</name>
</gene>
<dbReference type="PANTHER" id="PTHR48052:SF8">
    <property type="entry name" value="LRR RECEPTOR-LIKE SERINE_THREONINE-PROTEIN KINASE FLS2"/>
    <property type="match status" value="1"/>
</dbReference>
<dbReference type="Pfam" id="PF00746">
    <property type="entry name" value="Gram_pos_anchor"/>
    <property type="match status" value="1"/>
</dbReference>
<feature type="region of interest" description="Disordered" evidence="16">
    <location>
        <begin position="32"/>
        <end position="103"/>
    </location>
</feature>
<keyword evidence="4" id="KW-0134">Cell wall</keyword>
<evidence type="ECO:0000256" key="1">
    <source>
        <dbReference type="ARBA" id="ARBA00004168"/>
    </source>
</evidence>
<name>A0A7X1C6D5_LISSE</name>
<keyword evidence="8 17" id="KW-0732">Signal</keyword>
<evidence type="ECO:0000256" key="5">
    <source>
        <dbReference type="ARBA" id="ARBA00022525"/>
    </source>
</evidence>
<dbReference type="Gene3D" id="2.60.40.10">
    <property type="entry name" value="Immunoglobulins"/>
    <property type="match status" value="2"/>
</dbReference>
<evidence type="ECO:0000256" key="9">
    <source>
        <dbReference type="ARBA" id="ARBA00022737"/>
    </source>
</evidence>
<evidence type="ECO:0000256" key="16">
    <source>
        <dbReference type="SAM" id="MobiDB-lite"/>
    </source>
</evidence>
<dbReference type="Gene3D" id="3.80.10.10">
    <property type="entry name" value="Ribonuclease Inhibitor"/>
    <property type="match status" value="2"/>
</dbReference>
<keyword evidence="11" id="KW-0572">Peptidoglycan-anchor</keyword>
<dbReference type="Pfam" id="PF16403">
    <property type="entry name" value="Bact_surface_Ig-like"/>
    <property type="match status" value="1"/>
</dbReference>
<dbReference type="PROSITE" id="PS50847">
    <property type="entry name" value="GRAM_POS_ANCHORING"/>
    <property type="match status" value="1"/>
</dbReference>
<keyword evidence="5" id="KW-0964">Secreted</keyword>
<feature type="region of interest" description="Disordered" evidence="16">
    <location>
        <begin position="643"/>
        <end position="667"/>
    </location>
</feature>
<dbReference type="AlphaFoldDB" id="A0A7X1C6D5"/>
<evidence type="ECO:0000259" key="18">
    <source>
        <dbReference type="PROSITE" id="PS50847"/>
    </source>
</evidence>
<keyword evidence="9" id="KW-0677">Repeat</keyword>
<dbReference type="PANTHER" id="PTHR48052">
    <property type="entry name" value="UNNAMED PRODUCT"/>
    <property type="match status" value="1"/>
</dbReference>
<dbReference type="NCBIfam" id="TIGR01167">
    <property type="entry name" value="LPXTG_anchor"/>
    <property type="match status" value="1"/>
</dbReference>
<keyword evidence="12" id="KW-0472">Membrane</keyword>
<feature type="domain" description="Gram-positive cocci surface proteins LPxTG" evidence="18">
    <location>
        <begin position="683"/>
        <end position="713"/>
    </location>
</feature>
<dbReference type="EMBL" id="JAARRG010000004">
    <property type="protein sequence ID" value="MBC1486079.1"/>
    <property type="molecule type" value="Genomic_DNA"/>
</dbReference>
<dbReference type="RefSeq" id="WP_185383643.1">
    <property type="nucleotide sequence ID" value="NZ_JAARRG010000004.1"/>
</dbReference>
<dbReference type="InterPro" id="IPR013783">
    <property type="entry name" value="Ig-like_fold"/>
</dbReference>
<dbReference type="InterPro" id="IPR032675">
    <property type="entry name" value="LRR_dom_sf"/>
</dbReference>
<keyword evidence="13" id="KW-0675">Receptor</keyword>
<dbReference type="Pfam" id="PF13855">
    <property type="entry name" value="LRR_8"/>
    <property type="match status" value="1"/>
</dbReference>
<dbReference type="FunFam" id="3.80.10.10:FF:000041">
    <property type="entry name" value="LRR receptor-like serine/threonine-protein kinase ERECTA"/>
    <property type="match status" value="1"/>
</dbReference>
<feature type="compositionally biased region" description="Polar residues" evidence="16">
    <location>
        <begin position="52"/>
        <end position="64"/>
    </location>
</feature>
<evidence type="ECO:0000256" key="8">
    <source>
        <dbReference type="ARBA" id="ARBA00022729"/>
    </source>
</evidence>
<organism evidence="19 20">
    <name type="scientific">Listeria seeligeri</name>
    <dbReference type="NCBI Taxonomy" id="1640"/>
    <lineage>
        <taxon>Bacteria</taxon>
        <taxon>Bacillati</taxon>
        <taxon>Bacillota</taxon>
        <taxon>Bacilli</taxon>
        <taxon>Bacillales</taxon>
        <taxon>Listeriaceae</taxon>
        <taxon>Listeria</taxon>
    </lineage>
</organism>
<keyword evidence="10" id="KW-1133">Transmembrane helix</keyword>
<comment type="subcellular location">
    <subcellularLocation>
        <location evidence="2">Cell membrane</location>
    </subcellularLocation>
    <subcellularLocation>
        <location evidence="15">Endomembrane system</location>
        <topology evidence="15">Single-pass membrane protein</topology>
    </subcellularLocation>
    <subcellularLocation>
        <location evidence="1">Secreted</location>
        <location evidence="1">Cell wall</location>
        <topology evidence="1">Peptidoglycan-anchor</topology>
    </subcellularLocation>
</comment>
<protein>
    <submittedName>
        <fullName evidence="19">DUF5011 domain-containing protein</fullName>
    </submittedName>
</protein>